<keyword evidence="3" id="KW-1185">Reference proteome</keyword>
<feature type="compositionally biased region" description="Basic and acidic residues" evidence="1">
    <location>
        <begin position="306"/>
        <end position="319"/>
    </location>
</feature>
<reference evidence="2" key="1">
    <citation type="submission" date="2021-02" db="EMBL/GenBank/DDBJ databases">
        <authorList>
            <person name="Dougan E. K."/>
            <person name="Rhodes N."/>
            <person name="Thang M."/>
            <person name="Chan C."/>
        </authorList>
    </citation>
    <scope>NUCLEOTIDE SEQUENCE</scope>
</reference>
<feature type="compositionally biased region" description="Acidic residues" evidence="1">
    <location>
        <begin position="265"/>
        <end position="274"/>
    </location>
</feature>
<name>A0A812ZF00_9DINO</name>
<feature type="compositionally biased region" description="Low complexity" evidence="1">
    <location>
        <begin position="320"/>
        <end position="333"/>
    </location>
</feature>
<feature type="region of interest" description="Disordered" evidence="1">
    <location>
        <begin position="189"/>
        <end position="217"/>
    </location>
</feature>
<evidence type="ECO:0000256" key="1">
    <source>
        <dbReference type="SAM" id="MobiDB-lite"/>
    </source>
</evidence>
<feature type="non-terminal residue" evidence="2">
    <location>
        <position position="1"/>
    </location>
</feature>
<accession>A0A812ZF00</accession>
<evidence type="ECO:0000313" key="3">
    <source>
        <dbReference type="Proteomes" id="UP000601435"/>
    </source>
</evidence>
<dbReference type="AlphaFoldDB" id="A0A812ZF00"/>
<proteinExistence type="predicted"/>
<sequence length="780" mass="83690">WLPCVKKPEPLGSFRDGSSAANPGAPSSEFRVHLAQGIGRFLSGRLSGQATGSSGKDYNPPIVTSAFSRVKQLCFLGQSRKPVSGAKGVAVLLLDLARIAQMDGGYLVAVDRRQPHPVWKVKTWIGILNQELVESVIFASGGEATAFGDADEAAEIIFAVAGSGGSEYPEGEEELGVPDRLEALLDRSAPEGNKDAPTNPGPKAKAGVGSRAGPGVEAGLPGLDPAVVKSARLAGIPEAQLEKMSKLVGGARKLPVEPRGGGLDPLDDEEEEDGAEARPGKGGGSELETVVVQMSRILQHMHKDKKPGNLEDVLDRADGGSDPSGASSSGGRSKAAAYQKLKSLLRSSPAEISKAVERCMSEDFTLSQSGPGLGQRPCTCRAWVEHRSLLQSFHGPIRQAWTLAGMVDAINDGDAELAKAIGLLGLASLDQAAVDGGSWLLASEISLEASPPFGAFARPRTLDQFEARQTRLLDAWVSILMAWGGSAKGTHTMQRSGVWEAAEEPASLEEGLQTGAATARRPKVVWCRAKEFVFHCRSLVIWPSLGELASLIARSPILFSARRDYAMKPGKPAMESETSGSKGECSCKPRHSIWAVVGVVRRLELQRLLVVEFLSFTPRVTPKGNSYRDADRLALNALVLVLDWLFLGHLVCAEQSCAWTSARPAEMGRAAAKFESLEDLLLAVERGLERFGWQAAKALTSVRLRLPQPCNAMAVDCDRIKFVGDPSFDPRPYLDNYSRSIYEKPMSFREPIPPETQVPRAQVRTVPGKRLGLLRALRRG</sequence>
<dbReference type="EMBL" id="CAJNJA010047132">
    <property type="protein sequence ID" value="CAE7822324.1"/>
    <property type="molecule type" value="Genomic_DNA"/>
</dbReference>
<dbReference type="OrthoDB" id="426927at2759"/>
<comment type="caution">
    <text evidence="2">The sequence shown here is derived from an EMBL/GenBank/DDBJ whole genome shotgun (WGS) entry which is preliminary data.</text>
</comment>
<organism evidence="2 3">
    <name type="scientific">Symbiodinium necroappetens</name>
    <dbReference type="NCBI Taxonomy" id="1628268"/>
    <lineage>
        <taxon>Eukaryota</taxon>
        <taxon>Sar</taxon>
        <taxon>Alveolata</taxon>
        <taxon>Dinophyceae</taxon>
        <taxon>Suessiales</taxon>
        <taxon>Symbiodiniaceae</taxon>
        <taxon>Symbiodinium</taxon>
    </lineage>
</organism>
<gene>
    <name evidence="2" type="ORF">SNEC2469_LOCUS24481</name>
</gene>
<feature type="region of interest" description="Disordered" evidence="1">
    <location>
        <begin position="252"/>
        <end position="287"/>
    </location>
</feature>
<feature type="region of interest" description="Disordered" evidence="1">
    <location>
        <begin position="300"/>
        <end position="333"/>
    </location>
</feature>
<evidence type="ECO:0000313" key="2">
    <source>
        <dbReference type="EMBL" id="CAE7822324.1"/>
    </source>
</evidence>
<dbReference type="Proteomes" id="UP000601435">
    <property type="component" value="Unassembled WGS sequence"/>
</dbReference>
<protein>
    <submittedName>
        <fullName evidence="2">Uncharacterized protein</fullName>
    </submittedName>
</protein>